<protein>
    <submittedName>
        <fullName evidence="1">Uncharacterized protein</fullName>
    </submittedName>
</protein>
<name>A0A167LKR5_CALVF</name>
<evidence type="ECO:0000313" key="2">
    <source>
        <dbReference type="Proteomes" id="UP000076738"/>
    </source>
</evidence>
<proteinExistence type="predicted"/>
<evidence type="ECO:0000313" key="1">
    <source>
        <dbReference type="EMBL" id="KZO95787.1"/>
    </source>
</evidence>
<sequence length="77" mass="8334">MDITMIVAASSVRWSWQHTSGATLRAAWCALLHLVHPPRSHPDQCGAHRARGAQYLSRTTAGDCGTGKTVHYARGHG</sequence>
<accession>A0A167LKR5</accession>
<gene>
    <name evidence="1" type="ORF">CALVIDRAFT_537769</name>
</gene>
<keyword evidence="2" id="KW-1185">Reference proteome</keyword>
<dbReference type="EMBL" id="KV417287">
    <property type="protein sequence ID" value="KZO95787.1"/>
    <property type="molecule type" value="Genomic_DNA"/>
</dbReference>
<dbReference type="Proteomes" id="UP000076738">
    <property type="component" value="Unassembled WGS sequence"/>
</dbReference>
<reference evidence="1 2" key="1">
    <citation type="journal article" date="2016" name="Mol. Biol. Evol.">
        <title>Comparative Genomics of Early-Diverging Mushroom-Forming Fungi Provides Insights into the Origins of Lignocellulose Decay Capabilities.</title>
        <authorList>
            <person name="Nagy L.G."/>
            <person name="Riley R."/>
            <person name="Tritt A."/>
            <person name="Adam C."/>
            <person name="Daum C."/>
            <person name="Floudas D."/>
            <person name="Sun H."/>
            <person name="Yadav J.S."/>
            <person name="Pangilinan J."/>
            <person name="Larsson K.H."/>
            <person name="Matsuura K."/>
            <person name="Barry K."/>
            <person name="Labutti K."/>
            <person name="Kuo R."/>
            <person name="Ohm R.A."/>
            <person name="Bhattacharya S.S."/>
            <person name="Shirouzu T."/>
            <person name="Yoshinaga Y."/>
            <person name="Martin F.M."/>
            <person name="Grigoriev I.V."/>
            <person name="Hibbett D.S."/>
        </authorList>
    </citation>
    <scope>NUCLEOTIDE SEQUENCE [LARGE SCALE GENOMIC DNA]</scope>
    <source>
        <strain evidence="1 2">TUFC12733</strain>
    </source>
</reference>
<dbReference type="AlphaFoldDB" id="A0A167LKR5"/>
<organism evidence="1 2">
    <name type="scientific">Calocera viscosa (strain TUFC12733)</name>
    <dbReference type="NCBI Taxonomy" id="1330018"/>
    <lineage>
        <taxon>Eukaryota</taxon>
        <taxon>Fungi</taxon>
        <taxon>Dikarya</taxon>
        <taxon>Basidiomycota</taxon>
        <taxon>Agaricomycotina</taxon>
        <taxon>Dacrymycetes</taxon>
        <taxon>Dacrymycetales</taxon>
        <taxon>Dacrymycetaceae</taxon>
        <taxon>Calocera</taxon>
    </lineage>
</organism>